<comment type="cofactor">
    <cofactor evidence="15">
        <name>Zn(2+)</name>
        <dbReference type="ChEBI" id="CHEBI:29105"/>
    </cofactor>
    <text evidence="15">Binds 1 zinc ion per subunit.</text>
</comment>
<evidence type="ECO:0000259" key="17">
    <source>
        <dbReference type="PROSITE" id="PS51068"/>
    </source>
</evidence>
<dbReference type="SMART" id="SM00898">
    <property type="entry name" value="Fapy_DNA_glyco"/>
    <property type="match status" value="1"/>
</dbReference>
<keyword evidence="11 15" id="KW-0456">Lyase</keyword>
<dbReference type="GO" id="GO:0008270">
    <property type="term" value="F:zinc ion binding"/>
    <property type="evidence" value="ECO:0007669"/>
    <property type="project" value="UniProtKB-UniRule"/>
</dbReference>
<dbReference type="GO" id="GO:0006979">
    <property type="term" value="P:response to oxidative stress"/>
    <property type="evidence" value="ECO:0007669"/>
    <property type="project" value="UniProtKB-ARBA"/>
</dbReference>
<keyword evidence="12 15" id="KW-0511">Multifunctional enzyme</keyword>
<dbReference type="GO" id="GO:0003690">
    <property type="term" value="F:double-stranded DNA binding"/>
    <property type="evidence" value="ECO:0007669"/>
    <property type="project" value="UniProtKB-ARBA"/>
</dbReference>
<feature type="active site" description="Proton donor; for delta-elimination activity" evidence="15">
    <location>
        <position position="256"/>
    </location>
</feature>
<dbReference type="Pfam" id="PF06831">
    <property type="entry name" value="H2TH"/>
    <property type="match status" value="1"/>
</dbReference>
<evidence type="ECO:0000256" key="14">
    <source>
        <dbReference type="ARBA" id="ARBA00044632"/>
    </source>
</evidence>
<dbReference type="EC" id="3.2.2.23" evidence="15"/>
<evidence type="ECO:0000313" key="18">
    <source>
        <dbReference type="EMBL" id="APT92287.1"/>
    </source>
</evidence>
<evidence type="ECO:0000256" key="4">
    <source>
        <dbReference type="ARBA" id="ARBA00022723"/>
    </source>
</evidence>
<feature type="domain" description="FPG-type" evidence="16">
    <location>
        <begin position="232"/>
        <end position="266"/>
    </location>
</feature>
<evidence type="ECO:0000256" key="6">
    <source>
        <dbReference type="ARBA" id="ARBA00022771"/>
    </source>
</evidence>
<keyword evidence="5 15" id="KW-0227">DNA damage</keyword>
<keyword evidence="19" id="KW-1185">Reference proteome</keyword>
<organism evidence="18 19">
    <name type="scientific">Corynebacterium phocae</name>
    <dbReference type="NCBI Taxonomy" id="161895"/>
    <lineage>
        <taxon>Bacteria</taxon>
        <taxon>Bacillati</taxon>
        <taxon>Actinomycetota</taxon>
        <taxon>Actinomycetes</taxon>
        <taxon>Mycobacteriales</taxon>
        <taxon>Corynebacteriaceae</taxon>
        <taxon>Corynebacterium</taxon>
    </lineage>
</organism>
<evidence type="ECO:0000256" key="11">
    <source>
        <dbReference type="ARBA" id="ARBA00023239"/>
    </source>
</evidence>
<evidence type="ECO:0000256" key="9">
    <source>
        <dbReference type="ARBA" id="ARBA00023125"/>
    </source>
</evidence>
<dbReference type="InterPro" id="IPR010979">
    <property type="entry name" value="Ribosomal_uS13-like_H2TH"/>
</dbReference>
<evidence type="ECO:0000256" key="1">
    <source>
        <dbReference type="ARBA" id="ARBA00001668"/>
    </source>
</evidence>
<evidence type="ECO:0000256" key="13">
    <source>
        <dbReference type="ARBA" id="ARBA00023295"/>
    </source>
</evidence>
<accession>A0A1L7D2I9</accession>
<evidence type="ECO:0000256" key="7">
    <source>
        <dbReference type="ARBA" id="ARBA00022801"/>
    </source>
</evidence>
<dbReference type="Gene3D" id="3.20.190.10">
    <property type="entry name" value="MutM-like, N-terminal"/>
    <property type="match status" value="1"/>
</dbReference>
<dbReference type="GO" id="GO:0140078">
    <property type="term" value="F:class I DNA-(apurinic or apyrimidinic site) endonuclease activity"/>
    <property type="evidence" value="ECO:0007669"/>
    <property type="project" value="UniProtKB-EC"/>
</dbReference>
<evidence type="ECO:0000256" key="8">
    <source>
        <dbReference type="ARBA" id="ARBA00022833"/>
    </source>
</evidence>
<dbReference type="NCBIfam" id="NF002211">
    <property type="entry name" value="PRK01103.1"/>
    <property type="match status" value="1"/>
</dbReference>
<dbReference type="InterPro" id="IPR020629">
    <property type="entry name" value="FPG_Glyclase"/>
</dbReference>
<comment type="function">
    <text evidence="15">Involved in base excision repair of DNA damaged by oxidation or by mutagenic agents. Acts as DNA glycosylase that recognizes and removes damaged bases. Has a preference for oxidized purines, such as 7,8-dihydro-8-oxoguanine (8-oxoG). Has AP (apurinic/apyrimidinic) lyase activity and introduces nicks in the DNA strand. Cleaves the DNA backbone by beta-delta elimination to generate a single-strand break at the site of the removed base with both 3'- and 5'-phosphates.</text>
</comment>
<comment type="catalytic activity">
    <reaction evidence="14 15">
        <text>2'-deoxyribonucleotide-(2'-deoxyribose 5'-phosphate)-2'-deoxyribonucleotide-DNA = a 3'-end 2'-deoxyribonucleotide-(2,3-dehydro-2,3-deoxyribose 5'-phosphate)-DNA + a 5'-end 5'-phospho-2'-deoxyribonucleoside-DNA + H(+)</text>
        <dbReference type="Rhea" id="RHEA:66592"/>
        <dbReference type="Rhea" id="RHEA-COMP:13180"/>
        <dbReference type="Rhea" id="RHEA-COMP:16897"/>
        <dbReference type="Rhea" id="RHEA-COMP:17067"/>
        <dbReference type="ChEBI" id="CHEBI:15378"/>
        <dbReference type="ChEBI" id="CHEBI:136412"/>
        <dbReference type="ChEBI" id="CHEBI:157695"/>
        <dbReference type="ChEBI" id="CHEBI:167181"/>
        <dbReference type="EC" id="4.2.99.18"/>
    </reaction>
</comment>
<protein>
    <recommendedName>
        <fullName evidence="15">Formamidopyrimidine-DNA glycosylase</fullName>
        <shortName evidence="15">Fapy-DNA glycosylase</shortName>
        <ecNumber evidence="15">3.2.2.23</ecNumber>
    </recommendedName>
    <alternativeName>
        <fullName evidence="15">DNA-(apurinic or apyrimidinic site) lyase MutM</fullName>
        <shortName evidence="15">AP lyase MutM</shortName>
        <ecNumber evidence="15">4.2.99.18</ecNumber>
    </alternativeName>
</protein>
<feature type="binding site" evidence="15">
    <location>
        <position position="109"/>
    </location>
    <ligand>
        <name>DNA</name>
        <dbReference type="ChEBI" id="CHEBI:16991"/>
    </ligand>
</feature>
<dbReference type="SUPFAM" id="SSF46946">
    <property type="entry name" value="S13-like H2TH domain"/>
    <property type="match status" value="1"/>
</dbReference>
<keyword evidence="7 15" id="KW-0378">Hydrolase</keyword>
<feature type="active site" description="Proton donor" evidence="15">
    <location>
        <position position="3"/>
    </location>
</feature>
<keyword evidence="8 15" id="KW-0862">Zinc</keyword>
<dbReference type="SUPFAM" id="SSF81624">
    <property type="entry name" value="N-terminal domain of MutM-like DNA repair proteins"/>
    <property type="match status" value="1"/>
</dbReference>
<dbReference type="HAMAP" id="MF_00103">
    <property type="entry name" value="Fapy_DNA_glycosyl"/>
    <property type="match status" value="1"/>
</dbReference>
<evidence type="ECO:0000256" key="10">
    <source>
        <dbReference type="ARBA" id="ARBA00023204"/>
    </source>
</evidence>
<dbReference type="KEGG" id="cpho:CPHO_04585"/>
<dbReference type="NCBIfam" id="TIGR00577">
    <property type="entry name" value="fpg"/>
    <property type="match status" value="1"/>
</dbReference>
<reference evidence="18 19" key="1">
    <citation type="submission" date="2014-08" db="EMBL/GenBank/DDBJ databases">
        <title>Complete genome sequence of Corynebacterium phocae M408/89/1(T)(=DSM 44612(T)), isolated from the common seal (Phoca vitulina).</title>
        <authorList>
            <person name="Ruckert C."/>
            <person name="Albersmeier A."/>
            <person name="Winkler A."/>
            <person name="Kalinowski J."/>
        </authorList>
    </citation>
    <scope>NUCLEOTIDE SEQUENCE [LARGE SCALE GENOMIC DNA]</scope>
    <source>
        <strain evidence="18 19">M408/89/1</strain>
    </source>
</reference>
<dbReference type="InterPro" id="IPR010663">
    <property type="entry name" value="Znf_FPG/IleRS"/>
</dbReference>
<dbReference type="PANTHER" id="PTHR22993">
    <property type="entry name" value="FORMAMIDOPYRIMIDINE-DNA GLYCOSYLASE"/>
    <property type="match status" value="1"/>
</dbReference>
<evidence type="ECO:0000256" key="3">
    <source>
        <dbReference type="ARBA" id="ARBA00011245"/>
    </source>
</evidence>
<feature type="active site" description="Schiff-base intermediate with DNA" evidence="15">
    <location>
        <position position="2"/>
    </location>
</feature>
<dbReference type="CDD" id="cd08966">
    <property type="entry name" value="EcFpg-like_N"/>
    <property type="match status" value="1"/>
</dbReference>
<feature type="domain" description="Formamidopyrimidine-DNA glycosylase catalytic" evidence="17">
    <location>
        <begin position="2"/>
        <end position="112"/>
    </location>
</feature>
<sequence>MPELPEVESVRLGLARHLPGRVFEEVHLLHPRSNRGQVGLLPGLLVGQEISGIGRRGKFMWLELAGSAQVCLVHLGMSGQMRVGTVESPHVRIRTRLSGGVELSFVDQRTFGYWRVANLDEIGHIAPDPLGPDFHPEAVARRLRKSRRAIKAGLLDQTVVSGIGNIYADEALWLAGINPARPSNRLLQREALALLEAAKSVMERALEQGGTSFDSLYVNVNGESGYFDRSLNAYGRGGKPCRRCGTALERSVVGGRGTHRCPSCQK</sequence>
<evidence type="ECO:0000256" key="2">
    <source>
        <dbReference type="ARBA" id="ARBA00009409"/>
    </source>
</evidence>
<feature type="binding site" evidence="15">
    <location>
        <position position="90"/>
    </location>
    <ligand>
        <name>DNA</name>
        <dbReference type="ChEBI" id="CHEBI:16991"/>
    </ligand>
</feature>
<dbReference type="FunFam" id="1.10.8.50:FF:000003">
    <property type="entry name" value="Formamidopyrimidine-DNA glycosylase"/>
    <property type="match status" value="1"/>
</dbReference>
<dbReference type="RefSeq" id="WP_075733596.1">
    <property type="nucleotide sequence ID" value="NZ_CP009249.1"/>
</dbReference>
<dbReference type="STRING" id="161895.CPHO_04585"/>
<comment type="similarity">
    <text evidence="2 15">Belongs to the FPG family.</text>
</comment>
<dbReference type="PROSITE" id="PS51066">
    <property type="entry name" value="ZF_FPG_2"/>
    <property type="match status" value="1"/>
</dbReference>
<dbReference type="EC" id="4.2.99.18" evidence="15"/>
<dbReference type="SUPFAM" id="SSF57716">
    <property type="entry name" value="Glucocorticoid receptor-like (DNA-binding domain)"/>
    <property type="match status" value="1"/>
</dbReference>
<dbReference type="Pfam" id="PF01149">
    <property type="entry name" value="Fapy_DNA_glyco"/>
    <property type="match status" value="1"/>
</dbReference>
<keyword evidence="6 15" id="KW-0863">Zinc-finger</keyword>
<keyword evidence="13 15" id="KW-0326">Glycosidase</keyword>
<dbReference type="Pfam" id="PF06827">
    <property type="entry name" value="zf-FPG_IleRS"/>
    <property type="match status" value="1"/>
</dbReference>
<keyword evidence="4 15" id="KW-0479">Metal-binding</keyword>
<keyword evidence="10 15" id="KW-0234">DNA repair</keyword>
<evidence type="ECO:0000259" key="16">
    <source>
        <dbReference type="PROSITE" id="PS51066"/>
    </source>
</evidence>
<dbReference type="GO" id="GO:0034039">
    <property type="term" value="F:8-oxo-7,8-dihydroguanine DNA N-glycosylase activity"/>
    <property type="evidence" value="ECO:0007669"/>
    <property type="project" value="TreeGrafter"/>
</dbReference>
<comment type="caution">
    <text evidence="15">Lacks conserved residue(s) required for the propagation of feature annotation.</text>
</comment>
<dbReference type="InterPro" id="IPR015886">
    <property type="entry name" value="H2TH_FPG"/>
</dbReference>
<evidence type="ECO:0000256" key="15">
    <source>
        <dbReference type="HAMAP-Rule" id="MF_00103"/>
    </source>
</evidence>
<feature type="active site" description="Proton donor; for beta-elimination activity" evidence="15">
    <location>
        <position position="58"/>
    </location>
</feature>
<dbReference type="PROSITE" id="PS51068">
    <property type="entry name" value="FPG_CAT"/>
    <property type="match status" value="1"/>
</dbReference>
<gene>
    <name evidence="15" type="primary">mutM</name>
    <name evidence="15" type="synonym">fpg</name>
    <name evidence="18" type="ORF">CPHO_04585</name>
</gene>
<dbReference type="InterPro" id="IPR012319">
    <property type="entry name" value="FPG_cat"/>
</dbReference>
<dbReference type="SMART" id="SM01232">
    <property type="entry name" value="H2TH"/>
    <property type="match status" value="1"/>
</dbReference>
<dbReference type="GO" id="GO:0003684">
    <property type="term" value="F:damaged DNA binding"/>
    <property type="evidence" value="ECO:0007669"/>
    <property type="project" value="InterPro"/>
</dbReference>
<dbReference type="PANTHER" id="PTHR22993:SF9">
    <property type="entry name" value="FORMAMIDOPYRIMIDINE-DNA GLYCOSYLASE"/>
    <property type="match status" value="1"/>
</dbReference>
<evidence type="ECO:0000256" key="12">
    <source>
        <dbReference type="ARBA" id="ARBA00023268"/>
    </source>
</evidence>
<dbReference type="GO" id="GO:0006284">
    <property type="term" value="P:base-excision repair"/>
    <property type="evidence" value="ECO:0007669"/>
    <property type="project" value="InterPro"/>
</dbReference>
<dbReference type="InterPro" id="IPR000214">
    <property type="entry name" value="Znf_DNA_glyclase/AP_lyase"/>
</dbReference>
<dbReference type="Gene3D" id="1.10.8.50">
    <property type="match status" value="1"/>
</dbReference>
<dbReference type="EMBL" id="CP009249">
    <property type="protein sequence ID" value="APT92287.1"/>
    <property type="molecule type" value="Genomic_DNA"/>
</dbReference>
<keyword evidence="9 15" id="KW-0238">DNA-binding</keyword>
<dbReference type="OrthoDB" id="9800855at2"/>
<comment type="catalytic activity">
    <reaction evidence="1 15">
        <text>Hydrolysis of DNA containing ring-opened 7-methylguanine residues, releasing 2,6-diamino-4-hydroxy-5-(N-methyl)formamidopyrimidine.</text>
        <dbReference type="EC" id="3.2.2.23"/>
    </reaction>
</comment>
<proteinExistence type="inferred from homology"/>
<dbReference type="AlphaFoldDB" id="A0A1L7D2I9"/>
<comment type="subunit">
    <text evidence="3 15">Monomer.</text>
</comment>
<evidence type="ECO:0000256" key="5">
    <source>
        <dbReference type="ARBA" id="ARBA00022763"/>
    </source>
</evidence>
<dbReference type="Proteomes" id="UP000185491">
    <property type="component" value="Chromosome"/>
</dbReference>
<name>A0A1L7D2I9_9CORY</name>
<dbReference type="InterPro" id="IPR035937">
    <property type="entry name" value="FPG_N"/>
</dbReference>
<evidence type="ECO:0000313" key="19">
    <source>
        <dbReference type="Proteomes" id="UP000185491"/>
    </source>
</evidence>